<dbReference type="PRINTS" id="PR00344">
    <property type="entry name" value="BCTRLSENSOR"/>
</dbReference>
<dbReference type="SMART" id="SM00387">
    <property type="entry name" value="HATPase_c"/>
    <property type="match status" value="1"/>
</dbReference>
<feature type="transmembrane region" description="Helical" evidence="12">
    <location>
        <begin position="277"/>
        <end position="296"/>
    </location>
</feature>
<keyword evidence="9 12" id="KW-1133">Transmembrane helix</keyword>
<dbReference type="PANTHER" id="PTHR43711">
    <property type="entry name" value="TWO-COMPONENT HISTIDINE KINASE"/>
    <property type="match status" value="1"/>
</dbReference>
<evidence type="ECO:0000256" key="2">
    <source>
        <dbReference type="ARBA" id="ARBA00004651"/>
    </source>
</evidence>
<evidence type="ECO:0000259" key="13">
    <source>
        <dbReference type="PROSITE" id="PS50109"/>
    </source>
</evidence>
<dbReference type="SUPFAM" id="SSF55874">
    <property type="entry name" value="ATPase domain of HSP90 chaperone/DNA topoisomerase II/histidine kinase"/>
    <property type="match status" value="1"/>
</dbReference>
<keyword evidence="4" id="KW-1003">Cell membrane</keyword>
<dbReference type="Pfam" id="PF00512">
    <property type="entry name" value="HisKA"/>
    <property type="match status" value="1"/>
</dbReference>
<evidence type="ECO:0000256" key="3">
    <source>
        <dbReference type="ARBA" id="ARBA00012438"/>
    </source>
</evidence>
<dbReference type="AlphaFoldDB" id="A0A176QCK7"/>
<keyword evidence="7 12" id="KW-0812">Transmembrane</keyword>
<keyword evidence="6" id="KW-0808">Transferase</keyword>
<dbReference type="GO" id="GO:0000155">
    <property type="term" value="F:phosphorelay sensor kinase activity"/>
    <property type="evidence" value="ECO:0007669"/>
    <property type="project" value="InterPro"/>
</dbReference>
<accession>A0A176QCK7</accession>
<dbReference type="FunFam" id="1.10.287.130:FF:000001">
    <property type="entry name" value="Two-component sensor histidine kinase"/>
    <property type="match status" value="1"/>
</dbReference>
<dbReference type="InterPro" id="IPR036097">
    <property type="entry name" value="HisK_dim/P_sf"/>
</dbReference>
<dbReference type="STRING" id="262209.AWH69_05275"/>
<dbReference type="InterPro" id="IPR050736">
    <property type="entry name" value="Sensor_HK_Regulatory"/>
</dbReference>
<evidence type="ECO:0000313" key="14">
    <source>
        <dbReference type="EMBL" id="OAB87489.1"/>
    </source>
</evidence>
<dbReference type="InterPro" id="IPR007895">
    <property type="entry name" value="MASE1"/>
</dbReference>
<dbReference type="Gene3D" id="1.10.287.130">
    <property type="match status" value="1"/>
</dbReference>
<proteinExistence type="predicted"/>
<evidence type="ECO:0000256" key="12">
    <source>
        <dbReference type="SAM" id="Phobius"/>
    </source>
</evidence>
<keyword evidence="11 12" id="KW-0472">Membrane</keyword>
<dbReference type="Gene3D" id="3.30.565.10">
    <property type="entry name" value="Histidine kinase-like ATPase, C-terminal domain"/>
    <property type="match status" value="1"/>
</dbReference>
<evidence type="ECO:0000256" key="4">
    <source>
        <dbReference type="ARBA" id="ARBA00022475"/>
    </source>
</evidence>
<comment type="catalytic activity">
    <reaction evidence="1">
        <text>ATP + protein L-histidine = ADP + protein N-phospho-L-histidine.</text>
        <dbReference type="EC" id="2.7.13.3"/>
    </reaction>
</comment>
<keyword evidence="5" id="KW-0597">Phosphoprotein</keyword>
<dbReference type="InterPro" id="IPR004358">
    <property type="entry name" value="Sig_transdc_His_kin-like_C"/>
</dbReference>
<feature type="transmembrane region" description="Helical" evidence="12">
    <location>
        <begin position="97"/>
        <end position="118"/>
    </location>
</feature>
<feature type="transmembrane region" description="Helical" evidence="12">
    <location>
        <begin position="52"/>
        <end position="68"/>
    </location>
</feature>
<dbReference type="Pfam" id="PF02518">
    <property type="entry name" value="HATPase_c"/>
    <property type="match status" value="1"/>
</dbReference>
<feature type="transmembrane region" description="Helical" evidence="12">
    <location>
        <begin position="247"/>
        <end position="265"/>
    </location>
</feature>
<dbReference type="InterPro" id="IPR003594">
    <property type="entry name" value="HATPase_dom"/>
</dbReference>
<dbReference type="InterPro" id="IPR005467">
    <property type="entry name" value="His_kinase_dom"/>
</dbReference>
<feature type="transmembrane region" description="Helical" evidence="12">
    <location>
        <begin position="75"/>
        <end position="91"/>
    </location>
</feature>
<dbReference type="InterPro" id="IPR036890">
    <property type="entry name" value="HATPase_C_sf"/>
</dbReference>
<dbReference type="PROSITE" id="PS50109">
    <property type="entry name" value="HIS_KIN"/>
    <property type="match status" value="1"/>
</dbReference>
<evidence type="ECO:0000256" key="11">
    <source>
        <dbReference type="ARBA" id="ARBA00023136"/>
    </source>
</evidence>
<organism evidence="14 15">
    <name type="scientific">Janibacter melonis</name>
    <dbReference type="NCBI Taxonomy" id="262209"/>
    <lineage>
        <taxon>Bacteria</taxon>
        <taxon>Bacillati</taxon>
        <taxon>Actinomycetota</taxon>
        <taxon>Actinomycetes</taxon>
        <taxon>Micrococcales</taxon>
        <taxon>Intrasporangiaceae</taxon>
        <taxon>Janibacter</taxon>
    </lineage>
</organism>
<dbReference type="EC" id="2.7.13.3" evidence="3"/>
<dbReference type="CDD" id="cd00082">
    <property type="entry name" value="HisKA"/>
    <property type="match status" value="1"/>
</dbReference>
<comment type="subcellular location">
    <subcellularLocation>
        <location evidence="2">Cell membrane</location>
        <topology evidence="2">Multi-pass membrane protein</topology>
    </subcellularLocation>
</comment>
<sequence>MTALAPGASALRPLDPPTRPRYLPLWSWPVVALLVVVAGVVGVGLAPQGSRVAVWWPAAGIAVLFLVLTPRRRRWAGLLLVLGATALANAIGGRPPLAALCFGVANAAEALVVTALLARRGRPRFELRSLASAIYFCLAVIAGAVVVGLLAGATIAGLEDGAFWSTAAYVAASHAAAVVMIAPFALFPRRVPVRAGPLELALHVVALAAVIALVFRDGADLPLAFLPYPVLAWAAFRFPVRVVAVQTLLASCAILALTIAGGGPFNHEGLDLAVRAALAETFLVTFAGFSVVISAAQYELRDTTRRLAATSRLLSGSLLEASVGLAIAQRRADGRVRVGWSNPTAAALVGEGAERSWQGPLADAADEALRSGEPVTVELDERTLTVAANLVPDEPDHFSVQLVDVTEPLRMQAATLAAEQEQQAARVTRADLERQREDFVATTSHELRTPIASIVGYVELLEDSPRLTDRERGWLEVVTRNADRLSALVEDLLAIGQIAADRDGVEPREIELGPFVTEVLGNVRVLADRKEMTLDVAGCAGTAHADPDDLTRMLTNLLANAVKFTPPRGRVTTRTVEHEDGTVGVVVSDTGPGMAPEELEHAFDRFYRAPVAERDAVPGTGLGLAIVSELAARNHGSVALASPEGGGLVATLTLPGRGRAGVRETG</sequence>
<name>A0A176QCK7_9MICO</name>
<evidence type="ECO:0000256" key="6">
    <source>
        <dbReference type="ARBA" id="ARBA00022679"/>
    </source>
</evidence>
<feature type="transmembrane region" description="Helical" evidence="12">
    <location>
        <begin position="162"/>
        <end position="186"/>
    </location>
</feature>
<dbReference type="CDD" id="cd00075">
    <property type="entry name" value="HATPase"/>
    <property type="match status" value="1"/>
</dbReference>
<dbReference type="PANTHER" id="PTHR43711:SF1">
    <property type="entry name" value="HISTIDINE KINASE 1"/>
    <property type="match status" value="1"/>
</dbReference>
<evidence type="ECO:0000256" key="1">
    <source>
        <dbReference type="ARBA" id="ARBA00000085"/>
    </source>
</evidence>
<dbReference type="GO" id="GO:0005886">
    <property type="term" value="C:plasma membrane"/>
    <property type="evidence" value="ECO:0007669"/>
    <property type="project" value="UniProtKB-SubCell"/>
</dbReference>
<evidence type="ECO:0000256" key="10">
    <source>
        <dbReference type="ARBA" id="ARBA00023012"/>
    </source>
</evidence>
<dbReference type="SMART" id="SM00388">
    <property type="entry name" value="HisKA"/>
    <property type="match status" value="1"/>
</dbReference>
<keyword evidence="15" id="KW-1185">Reference proteome</keyword>
<feature type="transmembrane region" description="Helical" evidence="12">
    <location>
        <begin position="130"/>
        <end position="156"/>
    </location>
</feature>
<keyword evidence="10" id="KW-0902">Two-component regulatory system</keyword>
<feature type="domain" description="Histidine kinase" evidence="13">
    <location>
        <begin position="442"/>
        <end position="658"/>
    </location>
</feature>
<evidence type="ECO:0000256" key="5">
    <source>
        <dbReference type="ARBA" id="ARBA00022553"/>
    </source>
</evidence>
<reference evidence="14 15" key="1">
    <citation type="submission" date="2016-01" db="EMBL/GenBank/DDBJ databases">
        <title>Janibacter melonis strain CD11_4 genome sequencing and assembly.</title>
        <authorList>
            <person name="Nair G.R."/>
            <person name="Kaur G."/>
            <person name="Chander A.M."/>
            <person name="Mayilraj S."/>
        </authorList>
    </citation>
    <scope>NUCLEOTIDE SEQUENCE [LARGE SCALE GENOMIC DNA]</scope>
    <source>
        <strain evidence="14 15">CD11-4</strain>
    </source>
</reference>
<evidence type="ECO:0000256" key="9">
    <source>
        <dbReference type="ARBA" id="ARBA00022989"/>
    </source>
</evidence>
<evidence type="ECO:0000256" key="7">
    <source>
        <dbReference type="ARBA" id="ARBA00022692"/>
    </source>
</evidence>
<gene>
    <name evidence="14" type="ORF">AWH69_05275</name>
</gene>
<dbReference type="InterPro" id="IPR003661">
    <property type="entry name" value="HisK_dim/P_dom"/>
</dbReference>
<dbReference type="RefSeq" id="WP_068272824.1">
    <property type="nucleotide sequence ID" value="NZ_LQZG01000002.1"/>
</dbReference>
<dbReference type="SUPFAM" id="SSF47384">
    <property type="entry name" value="Homodimeric domain of signal transducing histidine kinase"/>
    <property type="match status" value="1"/>
</dbReference>
<dbReference type="Proteomes" id="UP000076976">
    <property type="component" value="Unassembled WGS sequence"/>
</dbReference>
<dbReference type="Pfam" id="PF05231">
    <property type="entry name" value="MASE1"/>
    <property type="match status" value="1"/>
</dbReference>
<keyword evidence="8" id="KW-0418">Kinase</keyword>
<evidence type="ECO:0000313" key="15">
    <source>
        <dbReference type="Proteomes" id="UP000076976"/>
    </source>
</evidence>
<feature type="transmembrane region" description="Helical" evidence="12">
    <location>
        <begin position="198"/>
        <end position="215"/>
    </location>
</feature>
<comment type="caution">
    <text evidence="14">The sequence shown here is derived from an EMBL/GenBank/DDBJ whole genome shotgun (WGS) entry which is preliminary data.</text>
</comment>
<feature type="transmembrane region" description="Helical" evidence="12">
    <location>
        <begin position="25"/>
        <end position="46"/>
    </location>
</feature>
<evidence type="ECO:0000256" key="8">
    <source>
        <dbReference type="ARBA" id="ARBA00022777"/>
    </source>
</evidence>
<protein>
    <recommendedName>
        <fullName evidence="3">histidine kinase</fullName>
        <ecNumber evidence="3">2.7.13.3</ecNumber>
    </recommendedName>
</protein>
<dbReference type="EMBL" id="LQZG01000002">
    <property type="protein sequence ID" value="OAB87489.1"/>
    <property type="molecule type" value="Genomic_DNA"/>
</dbReference>